<name>A0A9D1IQ57_9FIRM</name>
<evidence type="ECO:0000313" key="2">
    <source>
        <dbReference type="Proteomes" id="UP000824074"/>
    </source>
</evidence>
<gene>
    <name evidence="1" type="ORF">IAB68_05370</name>
</gene>
<dbReference type="AlphaFoldDB" id="A0A9D1IQ57"/>
<accession>A0A9D1IQ57</accession>
<reference evidence="1" key="1">
    <citation type="submission" date="2020-10" db="EMBL/GenBank/DDBJ databases">
        <authorList>
            <person name="Gilroy R."/>
        </authorList>
    </citation>
    <scope>NUCLEOTIDE SEQUENCE</scope>
    <source>
        <strain evidence="1">CHK193-30670</strain>
    </source>
</reference>
<dbReference type="EMBL" id="DVMT01000053">
    <property type="protein sequence ID" value="HIU40711.1"/>
    <property type="molecule type" value="Genomic_DNA"/>
</dbReference>
<dbReference type="Proteomes" id="UP000824074">
    <property type="component" value="Unassembled WGS sequence"/>
</dbReference>
<comment type="caution">
    <text evidence="1">The sequence shown here is derived from an EMBL/GenBank/DDBJ whole genome shotgun (WGS) entry which is preliminary data.</text>
</comment>
<proteinExistence type="predicted"/>
<protein>
    <submittedName>
        <fullName evidence="1">Uncharacterized protein</fullName>
    </submittedName>
</protein>
<reference evidence="1" key="2">
    <citation type="journal article" date="2021" name="PeerJ">
        <title>Extensive microbial diversity within the chicken gut microbiome revealed by metagenomics and culture.</title>
        <authorList>
            <person name="Gilroy R."/>
            <person name="Ravi A."/>
            <person name="Getino M."/>
            <person name="Pursley I."/>
            <person name="Horton D.L."/>
            <person name="Alikhan N.F."/>
            <person name="Baker D."/>
            <person name="Gharbi K."/>
            <person name="Hall N."/>
            <person name="Watson M."/>
            <person name="Adriaenssens E.M."/>
            <person name="Foster-Nyarko E."/>
            <person name="Jarju S."/>
            <person name="Secka A."/>
            <person name="Antonio M."/>
            <person name="Oren A."/>
            <person name="Chaudhuri R.R."/>
            <person name="La Ragione R."/>
            <person name="Hildebrand F."/>
            <person name="Pallen M.J."/>
        </authorList>
    </citation>
    <scope>NUCLEOTIDE SEQUENCE</scope>
    <source>
        <strain evidence="1">CHK193-30670</strain>
    </source>
</reference>
<evidence type="ECO:0000313" key="1">
    <source>
        <dbReference type="EMBL" id="HIU40711.1"/>
    </source>
</evidence>
<organism evidence="1 2">
    <name type="scientific">Candidatus Aphodocola excrementigallinarum</name>
    <dbReference type="NCBI Taxonomy" id="2840670"/>
    <lineage>
        <taxon>Bacteria</taxon>
        <taxon>Bacillati</taxon>
        <taxon>Bacillota</taxon>
        <taxon>Bacilli</taxon>
        <taxon>Candidatus Aphodocola</taxon>
    </lineage>
</organism>
<sequence>MLKQMSKLASLFLLLLVSFIYTDKVFSEVKKNDPLMQEVISYKQQHDEKPLEPKIRDNEMILGLSGLYVDEEESYENMKDDDSFNENKIVYKEELPKKSITNNYDYYITKGNAKNNKVSIIFKVDSNKNLNNLIKKIKQDNVKINLFIDGAYLEKNVEKAFDLTDLNSEIYNLGYNGKYDKTMIKVTNNLIESITLKNSNLCLNESKDDNQKEICKNKKMHTITPTVINPTITELKEKLSKGLMISYDLEDYDFSNFKLMINTIESRGYEIVGLSELIKE</sequence>